<reference evidence="5" key="2">
    <citation type="submission" date="2025-08" db="UniProtKB">
        <authorList>
            <consortium name="RefSeq"/>
        </authorList>
    </citation>
    <scope>IDENTIFICATION</scope>
    <source>
        <tissue evidence="5">Seedling</tissue>
    </source>
</reference>
<dbReference type="RefSeq" id="XP_015882331.3">
    <property type="nucleotide sequence ID" value="XM_016026845.4"/>
</dbReference>
<evidence type="ECO:0000313" key="4">
    <source>
        <dbReference type="Proteomes" id="UP001652623"/>
    </source>
</evidence>
<dbReference type="InParanoid" id="A0A6P4A2R5"/>
<gene>
    <name evidence="5" type="primary">LOC107418171</name>
</gene>
<evidence type="ECO:0000256" key="2">
    <source>
        <dbReference type="ARBA" id="ARBA00022472"/>
    </source>
</evidence>
<sequence>MVRLVCTKLLHVKHYHKASPFSHGCFFSISFLRTMSEASKSNDPLSFTVSYLQNSCGLSLESAILASNKIRIETRENPDSVLNLMRTHGLTQAQIIKIITDRPGLLLADSESKLRPNMEIFRSLGFSCNSLAKMLMKDPRVLESDAQTVVEFFKANSFSEKQIATLTMKRPVLYLINANNILKPKLEFFRSLGLTDLEISRCLSSEPYILERSLKNQIVPCIQVLRRLLCNDKNVLKVLRACQHVLEYNLEKVLKPNISVLMNYGVPKSLITKVFISQPRALLLGTDRLTEIMNEVVKLGFDPKNLLFVLAVRSMAVMSKTLWEKKMEAFRSFGLSEDEIFLAFRLQPMCMITSEKKLKKLMGFYIDRLNMKPSMISKNPNLLLLSLEKRVIPRCSVLQLLLSAGFLKDDFSIIYMLRMTEKRFMEKIVIKFEEVLPDVAKAHKGEIEFQGFPILLKM</sequence>
<protein>
    <submittedName>
        <fullName evidence="5">Uncharacterized protein LOC107418171</fullName>
    </submittedName>
</protein>
<dbReference type="GO" id="GO:0003676">
    <property type="term" value="F:nucleic acid binding"/>
    <property type="evidence" value="ECO:0007669"/>
    <property type="project" value="InterPro"/>
</dbReference>
<keyword evidence="2" id="KW-0804">Transcription</keyword>
<keyword evidence="2" id="KW-0806">Transcription termination</keyword>
<dbReference type="SMART" id="SM00733">
    <property type="entry name" value="Mterf"/>
    <property type="match status" value="8"/>
</dbReference>
<comment type="similarity">
    <text evidence="1">Belongs to the mTERF family.</text>
</comment>
<organism evidence="4 5">
    <name type="scientific">Ziziphus jujuba</name>
    <name type="common">Chinese jujube</name>
    <name type="synonym">Ziziphus sativa</name>
    <dbReference type="NCBI Taxonomy" id="326968"/>
    <lineage>
        <taxon>Eukaryota</taxon>
        <taxon>Viridiplantae</taxon>
        <taxon>Streptophyta</taxon>
        <taxon>Embryophyta</taxon>
        <taxon>Tracheophyta</taxon>
        <taxon>Spermatophyta</taxon>
        <taxon>Magnoliopsida</taxon>
        <taxon>eudicotyledons</taxon>
        <taxon>Gunneridae</taxon>
        <taxon>Pentapetalae</taxon>
        <taxon>rosids</taxon>
        <taxon>fabids</taxon>
        <taxon>Rosales</taxon>
        <taxon>Rhamnaceae</taxon>
        <taxon>Paliureae</taxon>
        <taxon>Ziziphus</taxon>
    </lineage>
</organism>
<accession>A0A6P4A2R5</accession>
<keyword evidence="3" id="KW-0809">Transit peptide</keyword>
<dbReference type="AlphaFoldDB" id="A0A6P4A2R5"/>
<keyword evidence="4" id="KW-1185">Reference proteome</keyword>
<reference evidence="4" key="1">
    <citation type="submission" date="2025-05" db="UniProtKB">
        <authorList>
            <consortium name="RefSeq"/>
        </authorList>
    </citation>
    <scope>NUCLEOTIDE SEQUENCE [LARGE SCALE GENOMIC DNA]</scope>
</reference>
<dbReference type="GO" id="GO:0006353">
    <property type="term" value="P:DNA-templated transcription termination"/>
    <property type="evidence" value="ECO:0007669"/>
    <property type="project" value="UniProtKB-KW"/>
</dbReference>
<evidence type="ECO:0000313" key="5">
    <source>
        <dbReference type="RefSeq" id="XP_015882331.3"/>
    </source>
</evidence>
<dbReference type="Gene3D" id="1.25.70.10">
    <property type="entry name" value="Transcription termination factor 3, mitochondrial"/>
    <property type="match status" value="2"/>
</dbReference>
<proteinExistence type="inferred from homology"/>
<dbReference type="PANTHER" id="PTHR13068:SF120">
    <property type="entry name" value="TRANSCRIPTION TERMINATION FACTOR MTERF2, CHLOROPLASTIC-LIKE ISOFORM X1"/>
    <property type="match status" value="1"/>
</dbReference>
<dbReference type="Proteomes" id="UP001652623">
    <property type="component" value="Chromosome 2"/>
</dbReference>
<dbReference type="InterPro" id="IPR003690">
    <property type="entry name" value="MTERF"/>
</dbReference>
<dbReference type="Pfam" id="PF02536">
    <property type="entry name" value="mTERF"/>
    <property type="match status" value="1"/>
</dbReference>
<keyword evidence="2" id="KW-0805">Transcription regulation</keyword>
<evidence type="ECO:0000256" key="3">
    <source>
        <dbReference type="ARBA" id="ARBA00022946"/>
    </source>
</evidence>
<evidence type="ECO:0000256" key="1">
    <source>
        <dbReference type="ARBA" id="ARBA00007692"/>
    </source>
</evidence>
<dbReference type="InterPro" id="IPR038538">
    <property type="entry name" value="MTERF_sf"/>
</dbReference>
<dbReference type="GeneID" id="107418171"/>
<dbReference type="KEGG" id="zju:107418171"/>
<name>A0A6P4A2R5_ZIZJJ</name>
<dbReference type="PANTHER" id="PTHR13068">
    <property type="entry name" value="CGI-12 PROTEIN-RELATED"/>
    <property type="match status" value="1"/>
</dbReference>